<name>A0ABT8EWT8_9ACTN</name>
<sequence>MTAVLEPGTRHEADEVLLGFTRALRAAGVGVTSDRAQQYLAAVALLGPTEEGTRSAGRATLCAGPDDLARHEQVFAAYFDHRTGLPRPRPAAPATTSYAAMPLTEATGAAEGPEEPDVVRAMASDAEVLRHRDVAGLSPAERARLTALFATLRPRAPHRRSARQRVWHRGDVDAARTLRASLRRMGEPAEVVHRRRATRPRRVVLLIDVSGSMGGYADALLRLAHRFTQAAPGSVETFTLGTRLTHLTRALRLRDPERAIVAAGETVPDWSGGTRLGENLQSFLTRWGRRGMARGAVVVVFSDGWERGDCTLLAQQAEALGRVAHRLVWVNPHRGKAGYEPVQQGVVAVLPHVDDFVAGHSLATYAEVVEVVARA</sequence>
<dbReference type="PANTHER" id="PTHR39338">
    <property type="entry name" value="BLL5662 PROTEIN-RELATED"/>
    <property type="match status" value="1"/>
</dbReference>
<dbReference type="InterPro" id="IPR008912">
    <property type="entry name" value="Uncharacterised_CoxE"/>
</dbReference>
<evidence type="ECO:0000313" key="2">
    <source>
        <dbReference type="Proteomes" id="UP001168537"/>
    </source>
</evidence>
<reference evidence="1" key="1">
    <citation type="submission" date="2023-06" db="EMBL/GenBank/DDBJ databases">
        <title>Draft genome sequence of Nocardioides sp. SOB72.</title>
        <authorList>
            <person name="Zhang G."/>
        </authorList>
    </citation>
    <scope>NUCLEOTIDE SEQUENCE</scope>
    <source>
        <strain evidence="1">SOB72</strain>
    </source>
</reference>
<dbReference type="Gene3D" id="3.40.50.410">
    <property type="entry name" value="von Willebrand factor, type A domain"/>
    <property type="match status" value="1"/>
</dbReference>
<dbReference type="PANTHER" id="PTHR39338:SF6">
    <property type="entry name" value="BLL5662 PROTEIN"/>
    <property type="match status" value="1"/>
</dbReference>
<comment type="caution">
    <text evidence="1">The sequence shown here is derived from an EMBL/GenBank/DDBJ whole genome shotgun (WGS) entry which is preliminary data.</text>
</comment>
<protein>
    <submittedName>
        <fullName evidence="1">VWA domain-containing protein</fullName>
    </submittedName>
</protein>
<proteinExistence type="predicted"/>
<dbReference type="SUPFAM" id="SSF53300">
    <property type="entry name" value="vWA-like"/>
    <property type="match status" value="1"/>
</dbReference>
<evidence type="ECO:0000313" key="1">
    <source>
        <dbReference type="EMBL" id="MDN4162587.1"/>
    </source>
</evidence>
<gene>
    <name evidence="1" type="ORF">QWY29_14565</name>
</gene>
<dbReference type="InterPro" id="IPR036465">
    <property type="entry name" value="vWFA_dom_sf"/>
</dbReference>
<accession>A0ABT8EWT8</accession>
<dbReference type="Proteomes" id="UP001168537">
    <property type="component" value="Unassembled WGS sequence"/>
</dbReference>
<organism evidence="1 2">
    <name type="scientific">Nocardioides abyssi</name>
    <dbReference type="NCBI Taxonomy" id="3058370"/>
    <lineage>
        <taxon>Bacteria</taxon>
        <taxon>Bacillati</taxon>
        <taxon>Actinomycetota</taxon>
        <taxon>Actinomycetes</taxon>
        <taxon>Propionibacteriales</taxon>
        <taxon>Nocardioidaceae</taxon>
        <taxon>Nocardioides</taxon>
    </lineage>
</organism>
<dbReference type="CDD" id="cd00198">
    <property type="entry name" value="vWFA"/>
    <property type="match status" value="1"/>
</dbReference>
<dbReference type="Pfam" id="PF05762">
    <property type="entry name" value="VWA_CoxE"/>
    <property type="match status" value="1"/>
</dbReference>
<dbReference type="InterPro" id="IPR011195">
    <property type="entry name" value="UCP010256"/>
</dbReference>
<keyword evidence="2" id="KW-1185">Reference proteome</keyword>
<dbReference type="RefSeq" id="WP_300961749.1">
    <property type="nucleotide sequence ID" value="NZ_JAUHJR010000006.1"/>
</dbReference>
<dbReference type="EMBL" id="JAUHJR010000006">
    <property type="protein sequence ID" value="MDN4162587.1"/>
    <property type="molecule type" value="Genomic_DNA"/>
</dbReference>
<dbReference type="PIRSF" id="PIRSF010256">
    <property type="entry name" value="CoxE_vWa"/>
    <property type="match status" value="1"/>
</dbReference>